<dbReference type="EMBL" id="BJND01000031">
    <property type="protein sequence ID" value="GEC06714.1"/>
    <property type="molecule type" value="Genomic_DNA"/>
</dbReference>
<organism evidence="1 2">
    <name type="scientific">Streptomyces spinoverrucosus</name>
    <dbReference type="NCBI Taxonomy" id="284043"/>
    <lineage>
        <taxon>Bacteria</taxon>
        <taxon>Bacillati</taxon>
        <taxon>Actinomycetota</taxon>
        <taxon>Actinomycetes</taxon>
        <taxon>Kitasatosporales</taxon>
        <taxon>Streptomycetaceae</taxon>
        <taxon>Streptomyces</taxon>
    </lineage>
</organism>
<protein>
    <submittedName>
        <fullName evidence="1">Uncharacterized protein</fullName>
    </submittedName>
</protein>
<keyword evidence="2" id="KW-1185">Reference proteome</keyword>
<evidence type="ECO:0000313" key="1">
    <source>
        <dbReference type="EMBL" id="GEC06714.1"/>
    </source>
</evidence>
<evidence type="ECO:0000313" key="2">
    <source>
        <dbReference type="Proteomes" id="UP000317881"/>
    </source>
</evidence>
<accession>A0A4Y3VIF1</accession>
<gene>
    <name evidence="1" type="ORF">SSP24_43690</name>
</gene>
<name>A0A4Y3VIF1_9ACTN</name>
<reference evidence="1 2" key="1">
    <citation type="submission" date="2019-06" db="EMBL/GenBank/DDBJ databases">
        <title>Whole genome shotgun sequence of Streptomyces spinoverrucosus NBRC 14228.</title>
        <authorList>
            <person name="Hosoyama A."/>
            <person name="Uohara A."/>
            <person name="Ohji S."/>
            <person name="Ichikawa N."/>
        </authorList>
    </citation>
    <scope>NUCLEOTIDE SEQUENCE [LARGE SCALE GENOMIC DNA]</scope>
    <source>
        <strain evidence="1 2">NBRC 14228</strain>
    </source>
</reference>
<proteinExistence type="predicted"/>
<comment type="caution">
    <text evidence="1">The sequence shown here is derived from an EMBL/GenBank/DDBJ whole genome shotgun (WGS) entry which is preliminary data.</text>
</comment>
<dbReference type="AlphaFoldDB" id="A0A4Y3VIF1"/>
<sequence length="52" mass="6043">MQDKATTERHIEAAWRVADEFPEDIHEYGIHFGPDNTAVHVIPTSKWPSPKW</sequence>
<dbReference type="Proteomes" id="UP000317881">
    <property type="component" value="Unassembled WGS sequence"/>
</dbReference>